<sequence>MILWEARVWSKRVVEEIAALFIPTVKTCRILGREILFSVCYNTCLRITGLRDILRMLYAILLLPVVIVLSVLHCFSIYSSYATFIFFLVSMFAFIWSLQESLVLMPQLSFYVEEIHDLDRHPFLVLLLPYHKKSCV</sequence>
<accession>A0A9D4ENA7</accession>
<proteinExistence type="predicted"/>
<evidence type="ECO:0000256" key="1">
    <source>
        <dbReference type="SAM" id="Phobius"/>
    </source>
</evidence>
<keyword evidence="1" id="KW-0472">Membrane</keyword>
<keyword evidence="3" id="KW-1185">Reference proteome</keyword>
<name>A0A9D4ENA7_DREPO</name>
<evidence type="ECO:0000313" key="3">
    <source>
        <dbReference type="Proteomes" id="UP000828390"/>
    </source>
</evidence>
<gene>
    <name evidence="2" type="ORF">DPMN_160511</name>
</gene>
<keyword evidence="1" id="KW-1133">Transmembrane helix</keyword>
<dbReference type="EMBL" id="JAIWYP010000008">
    <property type="protein sequence ID" value="KAH3782594.1"/>
    <property type="molecule type" value="Genomic_DNA"/>
</dbReference>
<keyword evidence="1" id="KW-0812">Transmembrane</keyword>
<evidence type="ECO:0000313" key="2">
    <source>
        <dbReference type="EMBL" id="KAH3782594.1"/>
    </source>
</evidence>
<feature type="transmembrane region" description="Helical" evidence="1">
    <location>
        <begin position="78"/>
        <end position="98"/>
    </location>
</feature>
<dbReference type="AlphaFoldDB" id="A0A9D4ENA7"/>
<comment type="caution">
    <text evidence="2">The sequence shown here is derived from an EMBL/GenBank/DDBJ whole genome shotgun (WGS) entry which is preliminary data.</text>
</comment>
<dbReference type="Proteomes" id="UP000828390">
    <property type="component" value="Unassembled WGS sequence"/>
</dbReference>
<organism evidence="2 3">
    <name type="scientific">Dreissena polymorpha</name>
    <name type="common">Zebra mussel</name>
    <name type="synonym">Mytilus polymorpha</name>
    <dbReference type="NCBI Taxonomy" id="45954"/>
    <lineage>
        <taxon>Eukaryota</taxon>
        <taxon>Metazoa</taxon>
        <taxon>Spiralia</taxon>
        <taxon>Lophotrochozoa</taxon>
        <taxon>Mollusca</taxon>
        <taxon>Bivalvia</taxon>
        <taxon>Autobranchia</taxon>
        <taxon>Heteroconchia</taxon>
        <taxon>Euheterodonta</taxon>
        <taxon>Imparidentia</taxon>
        <taxon>Neoheterodontei</taxon>
        <taxon>Myida</taxon>
        <taxon>Dreissenoidea</taxon>
        <taxon>Dreissenidae</taxon>
        <taxon>Dreissena</taxon>
    </lineage>
</organism>
<reference evidence="2" key="1">
    <citation type="journal article" date="2019" name="bioRxiv">
        <title>The Genome of the Zebra Mussel, Dreissena polymorpha: A Resource for Invasive Species Research.</title>
        <authorList>
            <person name="McCartney M.A."/>
            <person name="Auch B."/>
            <person name="Kono T."/>
            <person name="Mallez S."/>
            <person name="Zhang Y."/>
            <person name="Obille A."/>
            <person name="Becker A."/>
            <person name="Abrahante J.E."/>
            <person name="Garbe J."/>
            <person name="Badalamenti J.P."/>
            <person name="Herman A."/>
            <person name="Mangelson H."/>
            <person name="Liachko I."/>
            <person name="Sullivan S."/>
            <person name="Sone E.D."/>
            <person name="Koren S."/>
            <person name="Silverstein K.A.T."/>
            <person name="Beckman K.B."/>
            <person name="Gohl D.M."/>
        </authorList>
    </citation>
    <scope>NUCLEOTIDE SEQUENCE</scope>
    <source>
        <strain evidence="2">Duluth1</strain>
        <tissue evidence="2">Whole animal</tissue>
    </source>
</reference>
<feature type="transmembrane region" description="Helical" evidence="1">
    <location>
        <begin position="53"/>
        <end position="72"/>
    </location>
</feature>
<protein>
    <submittedName>
        <fullName evidence="2">Uncharacterized protein</fullName>
    </submittedName>
</protein>
<reference evidence="2" key="2">
    <citation type="submission" date="2020-11" db="EMBL/GenBank/DDBJ databases">
        <authorList>
            <person name="McCartney M.A."/>
            <person name="Auch B."/>
            <person name="Kono T."/>
            <person name="Mallez S."/>
            <person name="Becker A."/>
            <person name="Gohl D.M."/>
            <person name="Silverstein K.A.T."/>
            <person name="Koren S."/>
            <person name="Bechman K.B."/>
            <person name="Herman A."/>
            <person name="Abrahante J.E."/>
            <person name="Garbe J."/>
        </authorList>
    </citation>
    <scope>NUCLEOTIDE SEQUENCE</scope>
    <source>
        <strain evidence="2">Duluth1</strain>
        <tissue evidence="2">Whole animal</tissue>
    </source>
</reference>